<comment type="caution">
    <text evidence="8">The sequence shown here is derived from an EMBL/GenBank/DDBJ whole genome shotgun (WGS) entry which is preliminary data.</text>
</comment>
<evidence type="ECO:0000256" key="1">
    <source>
        <dbReference type="ARBA" id="ARBA00004651"/>
    </source>
</evidence>
<keyword evidence="5 7" id="KW-1133">Transmembrane helix</keyword>
<feature type="transmembrane region" description="Helical" evidence="7">
    <location>
        <begin position="76"/>
        <end position="94"/>
    </location>
</feature>
<sequence>MDTEFFTRFLAAMFAIMNPLVVMPIFLSMTEDYDNAYRRRIAFQAATTILAASIVVALAGQPILDFFGISINAFRIAGGILLFQIALTMISGVRHESHAGTDREKRMQEEITNPAVYPLAIPMSVGPGTITTLILFSQQAAVKGAYIELYAVIMIMAALMCVGLLIVPFINQVVSYTARTVSIRIMGIILAAMATEMIITGIRNAGIFSPLVS</sequence>
<evidence type="ECO:0000313" key="8">
    <source>
        <dbReference type="EMBL" id="GGD14503.1"/>
    </source>
</evidence>
<keyword evidence="9" id="KW-1185">Reference proteome</keyword>
<organism evidence="8 9">
    <name type="scientific">Aquisalinus flavus</name>
    <dbReference type="NCBI Taxonomy" id="1526572"/>
    <lineage>
        <taxon>Bacteria</taxon>
        <taxon>Pseudomonadati</taxon>
        <taxon>Pseudomonadota</taxon>
        <taxon>Alphaproteobacteria</taxon>
        <taxon>Parvularculales</taxon>
        <taxon>Parvularculaceae</taxon>
        <taxon>Aquisalinus</taxon>
    </lineage>
</organism>
<feature type="transmembrane region" description="Helical" evidence="7">
    <location>
        <begin position="149"/>
        <end position="170"/>
    </location>
</feature>
<dbReference type="PANTHER" id="PTHR33508">
    <property type="entry name" value="UPF0056 MEMBRANE PROTEIN YHCE"/>
    <property type="match status" value="1"/>
</dbReference>
<evidence type="ECO:0000256" key="3">
    <source>
        <dbReference type="ARBA" id="ARBA00022475"/>
    </source>
</evidence>
<dbReference type="GO" id="GO:0005886">
    <property type="term" value="C:plasma membrane"/>
    <property type="evidence" value="ECO:0007669"/>
    <property type="project" value="UniProtKB-SubCell"/>
</dbReference>
<feature type="transmembrane region" description="Helical" evidence="7">
    <location>
        <begin position="182"/>
        <end position="202"/>
    </location>
</feature>
<keyword evidence="4 7" id="KW-0812">Transmembrane</keyword>
<dbReference type="RefSeq" id="WP_188158177.1">
    <property type="nucleotide sequence ID" value="NZ_BMGH01000001.1"/>
</dbReference>
<reference evidence="8" key="2">
    <citation type="submission" date="2020-09" db="EMBL/GenBank/DDBJ databases">
        <authorList>
            <person name="Sun Q."/>
            <person name="Zhou Y."/>
        </authorList>
    </citation>
    <scope>NUCLEOTIDE SEQUENCE</scope>
    <source>
        <strain evidence="8">CGMCC 1.12921</strain>
    </source>
</reference>
<evidence type="ECO:0000256" key="7">
    <source>
        <dbReference type="RuleBase" id="RU362048"/>
    </source>
</evidence>
<gene>
    <name evidence="8" type="ORF">GCM10011342_24130</name>
</gene>
<accession>A0A8J2V6L0</accession>
<dbReference type="EMBL" id="BMGH01000001">
    <property type="protein sequence ID" value="GGD14503.1"/>
    <property type="molecule type" value="Genomic_DNA"/>
</dbReference>
<name>A0A8J2V6L0_9PROT</name>
<dbReference type="Pfam" id="PF01914">
    <property type="entry name" value="MarC"/>
    <property type="match status" value="1"/>
</dbReference>
<keyword evidence="6 7" id="KW-0472">Membrane</keyword>
<reference evidence="8" key="1">
    <citation type="journal article" date="2014" name="Int. J. Syst. Evol. Microbiol.">
        <title>Complete genome sequence of Corynebacterium casei LMG S-19264T (=DSM 44701T), isolated from a smear-ripened cheese.</title>
        <authorList>
            <consortium name="US DOE Joint Genome Institute (JGI-PGF)"/>
            <person name="Walter F."/>
            <person name="Albersmeier A."/>
            <person name="Kalinowski J."/>
            <person name="Ruckert C."/>
        </authorList>
    </citation>
    <scope>NUCLEOTIDE SEQUENCE</scope>
    <source>
        <strain evidence="8">CGMCC 1.12921</strain>
    </source>
</reference>
<comment type="subcellular location">
    <subcellularLocation>
        <location evidence="1 7">Cell membrane</location>
        <topology evidence="1 7">Multi-pass membrane protein</topology>
    </subcellularLocation>
</comment>
<comment type="similarity">
    <text evidence="2 7">Belongs to the UPF0056 (MarC) family.</text>
</comment>
<feature type="transmembrane region" description="Helical" evidence="7">
    <location>
        <begin position="115"/>
        <end position="137"/>
    </location>
</feature>
<dbReference type="NCBIfam" id="TIGR00427">
    <property type="entry name" value="NAAT family transporter"/>
    <property type="match status" value="1"/>
</dbReference>
<dbReference type="InterPro" id="IPR002771">
    <property type="entry name" value="Multi_antbiot-R_MarC"/>
</dbReference>
<protein>
    <recommendedName>
        <fullName evidence="7">UPF0056 membrane protein</fullName>
    </recommendedName>
</protein>
<dbReference type="PANTHER" id="PTHR33508:SF1">
    <property type="entry name" value="UPF0056 MEMBRANE PROTEIN YHCE"/>
    <property type="match status" value="1"/>
</dbReference>
<dbReference type="AlphaFoldDB" id="A0A8J2V6L0"/>
<evidence type="ECO:0000313" key="9">
    <source>
        <dbReference type="Proteomes" id="UP000613582"/>
    </source>
</evidence>
<evidence type="ECO:0000256" key="2">
    <source>
        <dbReference type="ARBA" id="ARBA00009784"/>
    </source>
</evidence>
<evidence type="ECO:0000256" key="6">
    <source>
        <dbReference type="ARBA" id="ARBA00023136"/>
    </source>
</evidence>
<keyword evidence="3" id="KW-1003">Cell membrane</keyword>
<evidence type="ECO:0000256" key="5">
    <source>
        <dbReference type="ARBA" id="ARBA00022989"/>
    </source>
</evidence>
<dbReference type="Proteomes" id="UP000613582">
    <property type="component" value="Unassembled WGS sequence"/>
</dbReference>
<evidence type="ECO:0000256" key="4">
    <source>
        <dbReference type="ARBA" id="ARBA00022692"/>
    </source>
</evidence>
<proteinExistence type="inferred from homology"/>
<feature type="transmembrane region" description="Helical" evidence="7">
    <location>
        <begin position="41"/>
        <end position="64"/>
    </location>
</feature>
<feature type="transmembrane region" description="Helical" evidence="7">
    <location>
        <begin position="6"/>
        <end position="29"/>
    </location>
</feature>